<organism evidence="2 3">
    <name type="scientific">Helicobacter cinaedi</name>
    <dbReference type="NCBI Taxonomy" id="213"/>
    <lineage>
        <taxon>Bacteria</taxon>
        <taxon>Pseudomonadati</taxon>
        <taxon>Campylobacterota</taxon>
        <taxon>Epsilonproteobacteria</taxon>
        <taxon>Campylobacterales</taxon>
        <taxon>Helicobacteraceae</taxon>
        <taxon>Helicobacter</taxon>
    </lineage>
</organism>
<evidence type="ECO:0000313" key="2">
    <source>
        <dbReference type="EMBL" id="STP11658.1"/>
    </source>
</evidence>
<evidence type="ECO:0008006" key="4">
    <source>
        <dbReference type="Google" id="ProtNLM"/>
    </source>
</evidence>
<protein>
    <recommendedName>
        <fullName evidence="4">DUF4156 domain-containing protein</fullName>
    </recommendedName>
</protein>
<accession>A0A377JUP0</accession>
<feature type="transmembrane region" description="Helical" evidence="1">
    <location>
        <begin position="12"/>
        <end position="33"/>
    </location>
</feature>
<sequence length="150" mass="16137">MNTKIVSHTHKVVIGATLALFMAGCFGPTVPYVPKELEKQARSVTVAKSTPYNCRLLGEAEGQDDAEGKIGPSYEKIREGALNDLRNTAADVAHGKRALVAPTHEKLMCSSVGFFGGRSTPFECTPNALGKKVVAQSYRIHAQVFDCGEK</sequence>
<evidence type="ECO:0000256" key="1">
    <source>
        <dbReference type="SAM" id="Phobius"/>
    </source>
</evidence>
<proteinExistence type="predicted"/>
<dbReference type="Pfam" id="PF13698">
    <property type="entry name" value="DUF4156"/>
    <property type="match status" value="1"/>
</dbReference>
<gene>
    <name evidence="2" type="ORF">NCTC12219_01556</name>
</gene>
<name>A0A377JUP0_9HELI</name>
<dbReference type="InterPro" id="IPR025294">
    <property type="entry name" value="DUF4156"/>
</dbReference>
<dbReference type="AlphaFoldDB" id="A0A377JUP0"/>
<dbReference type="EMBL" id="UGHX01000001">
    <property type="protein sequence ID" value="STP11658.1"/>
    <property type="molecule type" value="Genomic_DNA"/>
</dbReference>
<keyword evidence="1" id="KW-1133">Transmembrane helix</keyword>
<evidence type="ECO:0000313" key="3">
    <source>
        <dbReference type="Proteomes" id="UP000255103"/>
    </source>
</evidence>
<dbReference type="PROSITE" id="PS51257">
    <property type="entry name" value="PROKAR_LIPOPROTEIN"/>
    <property type="match status" value="1"/>
</dbReference>
<dbReference type="RefSeq" id="WP_115722193.1">
    <property type="nucleotide sequence ID" value="NZ_AP025204.1"/>
</dbReference>
<dbReference type="Proteomes" id="UP000255103">
    <property type="component" value="Unassembled WGS sequence"/>
</dbReference>
<keyword evidence="1" id="KW-0472">Membrane</keyword>
<reference evidence="2 3" key="1">
    <citation type="submission" date="2018-06" db="EMBL/GenBank/DDBJ databases">
        <authorList>
            <consortium name="Pathogen Informatics"/>
            <person name="Doyle S."/>
        </authorList>
    </citation>
    <scope>NUCLEOTIDE SEQUENCE [LARGE SCALE GENOMIC DNA]</scope>
    <source>
        <strain evidence="2 3">NCTC12219</strain>
    </source>
</reference>
<keyword evidence="1" id="KW-0812">Transmembrane</keyword>